<protein>
    <submittedName>
        <fullName evidence="3">Protein phosphatase 4 regulatory subunit 2</fullName>
    </submittedName>
</protein>
<evidence type="ECO:0000256" key="2">
    <source>
        <dbReference type="SAM" id="MobiDB-lite"/>
    </source>
</evidence>
<sequence length="423" mass="46650">MGSRKEIRDALEEFLKQPEDGEVNGILERYLSRVAVTGITLYPWSKLKPLITRKMNLVVEEFMKECPMESLALNKNVENTSVEDMKKRLNDSIELFNGIPFTIQRLCELLTDQNISKQYRRVDKFMRGIEKNLNVVTTVDPFGNRIVGDPKSASNGVLSAEDDCLLTPTSCTTVKTPPSWFSSLSSVVNSPDSYPNWKQSQDEQQQQEQRDAAISSSRERKKPRSEDDAVDKDCLPPPSKLFRPGDEFVDEAKQPETKDGSDSSVATNSTFTPLLTQLLNGSTPISSSEKEQSVVGSCDSTESSQPSGLLEILTGKLKDPETNLDASEGTPSVDVGAVGTTSQTDASEVFGAVKSEATQSTQYHVEITEHANKKDVSTASDKKTDEKIQQEPAEVKRTQEGELESSGVKCQQPSDDPDSLFSF</sequence>
<feature type="region of interest" description="Disordered" evidence="2">
    <location>
        <begin position="364"/>
        <end position="423"/>
    </location>
</feature>
<dbReference type="PANTHER" id="PTHR16487:SF0">
    <property type="entry name" value="PROTEIN PHOSPHATASE 4 REGULATORY SUBUNIT 2-RELATED"/>
    <property type="match status" value="1"/>
</dbReference>
<feature type="compositionally biased region" description="Polar residues" evidence="2">
    <location>
        <begin position="294"/>
        <end position="307"/>
    </location>
</feature>
<dbReference type="GO" id="GO:0005737">
    <property type="term" value="C:cytoplasm"/>
    <property type="evidence" value="ECO:0007669"/>
    <property type="project" value="TreeGrafter"/>
</dbReference>
<comment type="similarity">
    <text evidence="1">Belongs to the PPP4R2 family.</text>
</comment>
<accession>Q1PLL1</accession>
<organism evidence="3">
    <name type="scientific">Haemopis marmorata</name>
    <name type="common">Green horse leech</name>
    <dbReference type="NCBI Taxonomy" id="38567"/>
    <lineage>
        <taxon>Eukaryota</taxon>
        <taxon>Metazoa</taxon>
        <taxon>Spiralia</taxon>
        <taxon>Lophotrochozoa</taxon>
        <taxon>Annelida</taxon>
        <taxon>Clitellata</taxon>
        <taxon>Hirudinea</taxon>
        <taxon>Hirudinida</taxon>
        <taxon>Hirudiniformes</taxon>
        <taxon>Haemopidae</taxon>
        <taxon>Haemopis</taxon>
    </lineage>
</organism>
<dbReference type="GO" id="GO:0019888">
    <property type="term" value="F:protein phosphatase regulator activity"/>
    <property type="evidence" value="ECO:0007669"/>
    <property type="project" value="InterPro"/>
</dbReference>
<feature type="compositionally biased region" description="Basic and acidic residues" evidence="2">
    <location>
        <begin position="224"/>
        <end position="234"/>
    </location>
</feature>
<dbReference type="Pfam" id="PF09184">
    <property type="entry name" value="PPP4R2"/>
    <property type="match status" value="1"/>
</dbReference>
<dbReference type="PANTHER" id="PTHR16487">
    <property type="entry name" value="PPP4R2-RELATED PROTEIN"/>
    <property type="match status" value="1"/>
</dbReference>
<feature type="region of interest" description="Disordered" evidence="2">
    <location>
        <begin position="185"/>
        <end position="341"/>
    </location>
</feature>
<feature type="compositionally biased region" description="Basic and acidic residues" evidence="2">
    <location>
        <begin position="366"/>
        <end position="400"/>
    </location>
</feature>
<dbReference type="GO" id="GO:0030289">
    <property type="term" value="C:protein phosphatase 4 complex"/>
    <property type="evidence" value="ECO:0007669"/>
    <property type="project" value="InterPro"/>
</dbReference>
<reference evidence="3" key="1">
    <citation type="journal article" date="2006" name="Biochim. Biophys. Acta">
        <title>Mapping the Ca2+ -dependent binding of an invertebrate homolog of protein phosphatase 4 regulatory subunit 2 to the small EF-hand protein, calsensin.</title>
        <authorList>
            <person name="Venkitaramani D.V."/>
            <person name="Fulton D.B."/>
            <person name="Andreotti A.H."/>
            <person name="Johansen K.M."/>
            <person name="Johansen J."/>
        </authorList>
    </citation>
    <scope>NUCLEOTIDE SEQUENCE</scope>
</reference>
<dbReference type="EMBL" id="DQ363933">
    <property type="protein sequence ID" value="ABC88653.1"/>
    <property type="molecule type" value="mRNA"/>
</dbReference>
<dbReference type="InterPro" id="IPR015267">
    <property type="entry name" value="PPP4R2"/>
</dbReference>
<proteinExistence type="evidence at transcript level"/>
<feature type="compositionally biased region" description="Basic and acidic residues" evidence="2">
    <location>
        <begin position="243"/>
        <end position="261"/>
    </location>
</feature>
<evidence type="ECO:0000313" key="3">
    <source>
        <dbReference type="EMBL" id="ABC88653.1"/>
    </source>
</evidence>
<dbReference type="GO" id="GO:0005634">
    <property type="term" value="C:nucleus"/>
    <property type="evidence" value="ECO:0007669"/>
    <property type="project" value="TreeGrafter"/>
</dbReference>
<feature type="compositionally biased region" description="Polar residues" evidence="2">
    <location>
        <begin position="262"/>
        <end position="287"/>
    </location>
</feature>
<name>Q1PLL1_HAEMA</name>
<evidence type="ECO:0000256" key="1">
    <source>
        <dbReference type="ARBA" id="ARBA00009207"/>
    </source>
</evidence>
<dbReference type="AlphaFoldDB" id="Q1PLL1"/>